<comment type="caution">
    <text evidence="1">The sequence shown here is derived from an EMBL/GenBank/DDBJ whole genome shotgun (WGS) entry which is preliminary data.</text>
</comment>
<evidence type="ECO:0000313" key="1">
    <source>
        <dbReference type="EMBL" id="NMU92295.1"/>
    </source>
</evidence>
<gene>
    <name evidence="1" type="ORF">HGQ98_21965</name>
</gene>
<dbReference type="RefSeq" id="WP_169537392.1">
    <property type="nucleotide sequence ID" value="NZ_JABBZE010000336.1"/>
</dbReference>
<evidence type="ECO:0000313" key="2">
    <source>
        <dbReference type="Proteomes" id="UP000542405"/>
    </source>
</evidence>
<reference evidence="1 2" key="1">
    <citation type="submission" date="2020-04" db="EMBL/GenBank/DDBJ databases">
        <title>Achromobacter ruhlandii genome sequencing and assembly.</title>
        <authorList>
            <person name="Martins R.C.R."/>
            <person name="Perdigao-Neto L.V."/>
            <person name="Levin A.S.S."/>
            <person name="Costa S.F."/>
        </authorList>
    </citation>
    <scope>NUCLEOTIDE SEQUENCE [LARGE SCALE GENOMIC DNA]</scope>
    <source>
        <strain evidence="1 2">9035ralo</strain>
    </source>
</reference>
<sequence length="95" mass="10923">MRATLIISEKSVDAEGGILQIVIWKAPRPVPPTTHGFKYRLVYARDGKRIVGFDNERGKGDHMHQEERELPYEFRGIAQLLEDFVVEVTKWKGSI</sequence>
<proteinExistence type="predicted"/>
<dbReference type="AlphaFoldDB" id="A0A848NRV7"/>
<organism evidence="1 2">
    <name type="scientific">Achromobacter ruhlandii</name>
    <dbReference type="NCBI Taxonomy" id="72557"/>
    <lineage>
        <taxon>Bacteria</taxon>
        <taxon>Pseudomonadati</taxon>
        <taxon>Pseudomonadota</taxon>
        <taxon>Betaproteobacteria</taxon>
        <taxon>Burkholderiales</taxon>
        <taxon>Alcaligenaceae</taxon>
        <taxon>Achromobacter</taxon>
    </lineage>
</organism>
<dbReference type="Proteomes" id="UP000542405">
    <property type="component" value="Unassembled WGS sequence"/>
</dbReference>
<dbReference type="Pfam" id="PF20126">
    <property type="entry name" value="TumE"/>
    <property type="match status" value="1"/>
</dbReference>
<accession>A0A848NRV7</accession>
<dbReference type="InterPro" id="IPR045397">
    <property type="entry name" value="TumE-like"/>
</dbReference>
<name>A0A848NRV7_9BURK</name>
<dbReference type="EMBL" id="JABBZE010000336">
    <property type="protein sequence ID" value="NMU92295.1"/>
    <property type="molecule type" value="Genomic_DNA"/>
</dbReference>
<protein>
    <submittedName>
        <fullName evidence="1">Uncharacterized protein</fullName>
    </submittedName>
</protein>